<gene>
    <name evidence="1" type="ORF">JKP88DRAFT_253022</name>
</gene>
<sequence>MGFISNSFYLGNAVITTDVAEQLVVEIPAMAGSDGQAFAVKMLNGQDNVTRKITYLGAIAGGSGKNYWLFDKSNFCFLGGTVLTDVGDPPDLLPNTYTPTINLDRAVEAAIWMLPAAGSAELSVQWVNPGGNSILTNIVTMADGTLLLPLSKTELAYDAQFADVATPIRYMFRDAVL</sequence>
<dbReference type="Proteomes" id="UP000664859">
    <property type="component" value="Unassembled WGS sequence"/>
</dbReference>
<proteinExistence type="predicted"/>
<dbReference type="AlphaFoldDB" id="A0A835ZDB0"/>
<dbReference type="EMBL" id="JAFCMP010000055">
    <property type="protein sequence ID" value="KAG5189230.1"/>
    <property type="molecule type" value="Genomic_DNA"/>
</dbReference>
<accession>A0A835ZDB0</accession>
<evidence type="ECO:0000313" key="2">
    <source>
        <dbReference type="Proteomes" id="UP000664859"/>
    </source>
</evidence>
<reference evidence="1" key="1">
    <citation type="submission" date="2021-02" db="EMBL/GenBank/DDBJ databases">
        <title>First Annotated Genome of the Yellow-green Alga Tribonema minus.</title>
        <authorList>
            <person name="Mahan K.M."/>
        </authorList>
    </citation>
    <scope>NUCLEOTIDE SEQUENCE</scope>
    <source>
        <strain evidence="1">UTEX B ZZ1240</strain>
    </source>
</reference>
<organism evidence="1 2">
    <name type="scientific">Tribonema minus</name>
    <dbReference type="NCBI Taxonomy" id="303371"/>
    <lineage>
        <taxon>Eukaryota</taxon>
        <taxon>Sar</taxon>
        <taxon>Stramenopiles</taxon>
        <taxon>Ochrophyta</taxon>
        <taxon>PX clade</taxon>
        <taxon>Xanthophyceae</taxon>
        <taxon>Tribonematales</taxon>
        <taxon>Tribonemataceae</taxon>
        <taxon>Tribonema</taxon>
    </lineage>
</organism>
<keyword evidence="2" id="KW-1185">Reference proteome</keyword>
<name>A0A835ZDB0_9STRA</name>
<comment type="caution">
    <text evidence="1">The sequence shown here is derived from an EMBL/GenBank/DDBJ whole genome shotgun (WGS) entry which is preliminary data.</text>
</comment>
<protein>
    <submittedName>
        <fullName evidence="1">Uncharacterized protein</fullName>
    </submittedName>
</protein>
<evidence type="ECO:0000313" key="1">
    <source>
        <dbReference type="EMBL" id="KAG5189230.1"/>
    </source>
</evidence>